<dbReference type="InterPro" id="IPR008271">
    <property type="entry name" value="Ser/Thr_kinase_AS"/>
</dbReference>
<evidence type="ECO:0000313" key="9">
    <source>
        <dbReference type="EMBL" id="AUX35410.1"/>
    </source>
</evidence>
<dbReference type="GO" id="GO:0004674">
    <property type="term" value="F:protein serine/threonine kinase activity"/>
    <property type="evidence" value="ECO:0007669"/>
    <property type="project" value="UniProtKB-EC"/>
</dbReference>
<dbReference type="PROSITE" id="PS50011">
    <property type="entry name" value="PROTEIN_KINASE_DOM"/>
    <property type="match status" value="1"/>
</dbReference>
<dbReference type="PROSITE" id="PS00108">
    <property type="entry name" value="PROTEIN_KINASE_ST"/>
    <property type="match status" value="1"/>
</dbReference>
<evidence type="ECO:0000256" key="7">
    <source>
        <dbReference type="SAM" id="Phobius"/>
    </source>
</evidence>
<keyword evidence="4 5" id="KW-0067">ATP-binding</keyword>
<reference evidence="9 10" key="1">
    <citation type="submission" date="2015-09" db="EMBL/GenBank/DDBJ databases">
        <title>Sorangium comparison.</title>
        <authorList>
            <person name="Zaburannyi N."/>
            <person name="Bunk B."/>
            <person name="Overmann J."/>
            <person name="Mueller R."/>
        </authorList>
    </citation>
    <scope>NUCLEOTIDE SEQUENCE [LARGE SCALE GENOMIC DNA]</scope>
    <source>
        <strain evidence="9 10">So ce836</strain>
    </source>
</reference>
<dbReference type="PROSITE" id="PS00107">
    <property type="entry name" value="PROTEIN_KINASE_ATP"/>
    <property type="match status" value="1"/>
</dbReference>
<keyword evidence="7" id="KW-0472">Membrane</keyword>
<dbReference type="Gene3D" id="3.30.200.20">
    <property type="entry name" value="Phosphorylase Kinase, domain 1"/>
    <property type="match status" value="1"/>
</dbReference>
<feature type="compositionally biased region" description="Low complexity" evidence="6">
    <location>
        <begin position="335"/>
        <end position="350"/>
    </location>
</feature>
<dbReference type="Gene3D" id="1.10.510.10">
    <property type="entry name" value="Transferase(Phosphotransferase) domain 1"/>
    <property type="match status" value="1"/>
</dbReference>
<feature type="binding site" evidence="5">
    <location>
        <position position="39"/>
    </location>
    <ligand>
        <name>ATP</name>
        <dbReference type="ChEBI" id="CHEBI:30616"/>
    </ligand>
</feature>
<keyword evidence="3 9" id="KW-0418">Kinase</keyword>
<evidence type="ECO:0000259" key="8">
    <source>
        <dbReference type="PROSITE" id="PS50011"/>
    </source>
</evidence>
<feature type="region of interest" description="Disordered" evidence="6">
    <location>
        <begin position="322"/>
        <end position="405"/>
    </location>
</feature>
<feature type="region of interest" description="Disordered" evidence="6">
    <location>
        <begin position="435"/>
        <end position="552"/>
    </location>
</feature>
<evidence type="ECO:0000256" key="4">
    <source>
        <dbReference type="ARBA" id="ARBA00022840"/>
    </source>
</evidence>
<feature type="domain" description="Protein kinase" evidence="8">
    <location>
        <begin position="10"/>
        <end position="281"/>
    </location>
</feature>
<evidence type="ECO:0000313" key="10">
    <source>
        <dbReference type="Proteomes" id="UP000295497"/>
    </source>
</evidence>
<dbReference type="InterPro" id="IPR011009">
    <property type="entry name" value="Kinase-like_dom_sf"/>
</dbReference>
<evidence type="ECO:0000256" key="6">
    <source>
        <dbReference type="SAM" id="MobiDB-lite"/>
    </source>
</evidence>
<dbReference type="PRINTS" id="PR01217">
    <property type="entry name" value="PRICHEXTENSN"/>
</dbReference>
<dbReference type="RefSeq" id="WP_129578438.1">
    <property type="nucleotide sequence ID" value="NZ_CP012672.1"/>
</dbReference>
<feature type="compositionally biased region" description="Polar residues" evidence="6">
    <location>
        <begin position="392"/>
        <end position="401"/>
    </location>
</feature>
<dbReference type="PANTHER" id="PTHR43289">
    <property type="entry name" value="MITOGEN-ACTIVATED PROTEIN KINASE KINASE KINASE 20-RELATED"/>
    <property type="match status" value="1"/>
</dbReference>
<feature type="compositionally biased region" description="Pro residues" evidence="6">
    <location>
        <begin position="525"/>
        <end position="541"/>
    </location>
</feature>
<dbReference type="CDD" id="cd14014">
    <property type="entry name" value="STKc_PknB_like"/>
    <property type="match status" value="1"/>
</dbReference>
<dbReference type="EC" id="2.7.11.1" evidence="9"/>
<evidence type="ECO:0000256" key="5">
    <source>
        <dbReference type="PROSITE-ProRule" id="PRU10141"/>
    </source>
</evidence>
<evidence type="ECO:0000256" key="2">
    <source>
        <dbReference type="ARBA" id="ARBA00022741"/>
    </source>
</evidence>
<evidence type="ECO:0000256" key="3">
    <source>
        <dbReference type="ARBA" id="ARBA00022777"/>
    </source>
</evidence>
<gene>
    <name evidence="9" type="ORF">SOCE836_076020</name>
</gene>
<keyword evidence="2 5" id="KW-0547">Nucleotide-binding</keyword>
<dbReference type="Pfam" id="PF00069">
    <property type="entry name" value="Pkinase"/>
    <property type="match status" value="1"/>
</dbReference>
<dbReference type="AlphaFoldDB" id="A0A4P2QXW4"/>
<dbReference type="GO" id="GO:0005524">
    <property type="term" value="F:ATP binding"/>
    <property type="evidence" value="ECO:0007669"/>
    <property type="project" value="UniProtKB-UniRule"/>
</dbReference>
<name>A0A4P2QXW4_SORCE</name>
<keyword evidence="1 9" id="KW-0808">Transferase</keyword>
<sequence>MIGRVLDERYAILRLLGQGGMGAVYEARHTGTGRRVAVKVILGPAADDELLRRFQREARAVGAVESEHIAQVFDTGRDRETGSPYIAMEFLDGEDVQSLIERLGPLPVDLALRIALQACLGLEHAHEAGVVHRDIKPANLFLARKQGGQRVVKLLDFGVAKVTDQSLGNGGMTKSGALLGSPLYMSPEQARGSGAIDARSDLWSLGISLYHALSGHRPNEHLTGLGELVLAICTTPVRWIQEVAPWVPPEIAHVVHRTLVIDPAGRTASAGELAAALRAFLPHGEAIAEAMLVPLDAATRASRAPSAPFRAAAPSAPFGADAPFGAGSTPPRMPSAPFSAAAPFGAGSTPPRMPSAPFDAASTPPRLSGVPFDAAPGPARPSGVPHALSGTAPATSVGLSNRSDRPASRAPVALLAGGVLAAAIAGGAGVYLAVRGGGSPPAAPSADPEPPRAEAEPPPPSAGAEAEPPPRAEAEPPRTGAPAPGDAPAAASSTAEAPPSPTATAPATATARAAASASAGVAARPPAPRPSAVRPPPPPRPPRNDDDETSRK</sequence>
<keyword evidence="7" id="KW-0812">Transmembrane</keyword>
<feature type="compositionally biased region" description="Pro residues" evidence="6">
    <location>
        <begin position="456"/>
        <end position="467"/>
    </location>
</feature>
<dbReference type="EMBL" id="CP012672">
    <property type="protein sequence ID" value="AUX35410.1"/>
    <property type="molecule type" value="Genomic_DNA"/>
</dbReference>
<dbReference type="PANTHER" id="PTHR43289:SF6">
    <property type="entry name" value="SERINE_THREONINE-PROTEIN KINASE NEKL-3"/>
    <property type="match status" value="1"/>
</dbReference>
<protein>
    <submittedName>
        <fullName evidence="9">Protein kinase</fullName>
        <ecNumber evidence="9">2.7.11.1</ecNumber>
    </submittedName>
</protein>
<keyword evidence="7" id="KW-1133">Transmembrane helix</keyword>
<feature type="transmembrane region" description="Helical" evidence="7">
    <location>
        <begin position="412"/>
        <end position="434"/>
    </location>
</feature>
<dbReference type="SUPFAM" id="SSF56112">
    <property type="entry name" value="Protein kinase-like (PK-like)"/>
    <property type="match status" value="1"/>
</dbReference>
<feature type="compositionally biased region" description="Low complexity" evidence="6">
    <location>
        <begin position="477"/>
        <end position="524"/>
    </location>
</feature>
<dbReference type="SMART" id="SM00220">
    <property type="entry name" value="S_TKc"/>
    <property type="match status" value="1"/>
</dbReference>
<dbReference type="InterPro" id="IPR017441">
    <property type="entry name" value="Protein_kinase_ATP_BS"/>
</dbReference>
<dbReference type="Proteomes" id="UP000295497">
    <property type="component" value="Chromosome"/>
</dbReference>
<evidence type="ECO:0000256" key="1">
    <source>
        <dbReference type="ARBA" id="ARBA00022679"/>
    </source>
</evidence>
<proteinExistence type="predicted"/>
<dbReference type="InterPro" id="IPR000719">
    <property type="entry name" value="Prot_kinase_dom"/>
</dbReference>
<organism evidence="9 10">
    <name type="scientific">Sorangium cellulosum</name>
    <name type="common">Polyangium cellulosum</name>
    <dbReference type="NCBI Taxonomy" id="56"/>
    <lineage>
        <taxon>Bacteria</taxon>
        <taxon>Pseudomonadati</taxon>
        <taxon>Myxococcota</taxon>
        <taxon>Polyangia</taxon>
        <taxon>Polyangiales</taxon>
        <taxon>Polyangiaceae</taxon>
        <taxon>Sorangium</taxon>
    </lineage>
</organism>
<accession>A0A4P2QXW4</accession>